<keyword evidence="1 3" id="KW-0238">DNA-binding</keyword>
<feature type="DNA-binding region" description="Fork-head" evidence="3">
    <location>
        <begin position="1"/>
        <end position="81"/>
    </location>
</feature>
<evidence type="ECO:0000259" key="4">
    <source>
        <dbReference type="PROSITE" id="PS50039"/>
    </source>
</evidence>
<keyword evidence="6" id="KW-1185">Reference proteome</keyword>
<dbReference type="CDD" id="cd00059">
    <property type="entry name" value="FH_FOX"/>
    <property type="match status" value="1"/>
</dbReference>
<gene>
    <name evidence="5" type="ORF">BOTBODRAFT_74583</name>
</gene>
<dbReference type="InterPro" id="IPR001766">
    <property type="entry name" value="Fork_head_dom"/>
</dbReference>
<feature type="non-terminal residue" evidence="5">
    <location>
        <position position="81"/>
    </location>
</feature>
<dbReference type="PROSITE" id="PS00658">
    <property type="entry name" value="FORK_HEAD_2"/>
    <property type="match status" value="1"/>
</dbReference>
<dbReference type="Proteomes" id="UP000027195">
    <property type="component" value="Unassembled WGS sequence"/>
</dbReference>
<dbReference type="GO" id="GO:0000978">
    <property type="term" value="F:RNA polymerase II cis-regulatory region sequence-specific DNA binding"/>
    <property type="evidence" value="ECO:0007669"/>
    <property type="project" value="TreeGrafter"/>
</dbReference>
<dbReference type="PRINTS" id="PR00053">
    <property type="entry name" value="FORKHEAD"/>
</dbReference>
<feature type="domain" description="Fork-head" evidence="4">
    <location>
        <begin position="1"/>
        <end position="81"/>
    </location>
</feature>
<evidence type="ECO:0000256" key="1">
    <source>
        <dbReference type="ARBA" id="ARBA00023125"/>
    </source>
</evidence>
<accession>A0A067MMJ6</accession>
<dbReference type="PANTHER" id="PTHR11829:SF343">
    <property type="entry name" value="FORK-HEAD DOMAIN-CONTAINING PROTEIN"/>
    <property type="match status" value="1"/>
</dbReference>
<dbReference type="InParanoid" id="A0A067MMJ6"/>
<name>A0A067MMJ6_BOTB1</name>
<proteinExistence type="predicted"/>
<dbReference type="FunFam" id="1.10.10.10:FF:000135">
    <property type="entry name" value="forkhead box protein G1"/>
    <property type="match status" value="1"/>
</dbReference>
<dbReference type="InterPro" id="IPR050211">
    <property type="entry name" value="FOX_domain-containing"/>
</dbReference>
<dbReference type="OrthoDB" id="5954824at2759"/>
<dbReference type="HOGENOM" id="CLU_077699_6_1_1"/>
<comment type="subcellular location">
    <subcellularLocation>
        <location evidence="3">Nucleus</location>
    </subcellularLocation>
</comment>
<dbReference type="Pfam" id="PF00250">
    <property type="entry name" value="Forkhead"/>
    <property type="match status" value="1"/>
</dbReference>
<evidence type="ECO:0000256" key="2">
    <source>
        <dbReference type="ARBA" id="ARBA00023242"/>
    </source>
</evidence>
<dbReference type="PROSITE" id="PS50039">
    <property type="entry name" value="FORK_HEAD_3"/>
    <property type="match status" value="1"/>
</dbReference>
<dbReference type="InterPro" id="IPR036388">
    <property type="entry name" value="WH-like_DNA-bd_sf"/>
</dbReference>
<evidence type="ECO:0000313" key="5">
    <source>
        <dbReference type="EMBL" id="KDQ13107.1"/>
    </source>
</evidence>
<dbReference type="AlphaFoldDB" id="A0A067MMJ6"/>
<dbReference type="PANTHER" id="PTHR11829">
    <property type="entry name" value="FORKHEAD BOX PROTEIN"/>
    <property type="match status" value="1"/>
</dbReference>
<dbReference type="InterPro" id="IPR036390">
    <property type="entry name" value="WH_DNA-bd_sf"/>
</dbReference>
<dbReference type="GO" id="GO:0005634">
    <property type="term" value="C:nucleus"/>
    <property type="evidence" value="ECO:0007669"/>
    <property type="project" value="UniProtKB-SubCell"/>
</dbReference>
<dbReference type="GO" id="GO:0000981">
    <property type="term" value="F:DNA-binding transcription factor activity, RNA polymerase II-specific"/>
    <property type="evidence" value="ECO:0007669"/>
    <property type="project" value="TreeGrafter"/>
</dbReference>
<dbReference type="EMBL" id="KL198046">
    <property type="protein sequence ID" value="KDQ13107.1"/>
    <property type="molecule type" value="Genomic_DNA"/>
</dbReference>
<organism evidence="5 6">
    <name type="scientific">Botryobasidium botryosum (strain FD-172 SS1)</name>
    <dbReference type="NCBI Taxonomy" id="930990"/>
    <lineage>
        <taxon>Eukaryota</taxon>
        <taxon>Fungi</taxon>
        <taxon>Dikarya</taxon>
        <taxon>Basidiomycota</taxon>
        <taxon>Agaricomycotina</taxon>
        <taxon>Agaricomycetes</taxon>
        <taxon>Cantharellales</taxon>
        <taxon>Botryobasidiaceae</taxon>
        <taxon>Botryobasidium</taxon>
    </lineage>
</organism>
<protein>
    <recommendedName>
        <fullName evidence="4">Fork-head domain-containing protein</fullName>
    </recommendedName>
</protein>
<reference evidence="6" key="1">
    <citation type="journal article" date="2014" name="Proc. Natl. Acad. Sci. U.S.A.">
        <title>Extensive sampling of basidiomycete genomes demonstrates inadequacy of the white-rot/brown-rot paradigm for wood decay fungi.</title>
        <authorList>
            <person name="Riley R."/>
            <person name="Salamov A.A."/>
            <person name="Brown D.W."/>
            <person name="Nagy L.G."/>
            <person name="Floudas D."/>
            <person name="Held B.W."/>
            <person name="Levasseur A."/>
            <person name="Lombard V."/>
            <person name="Morin E."/>
            <person name="Otillar R."/>
            <person name="Lindquist E.A."/>
            <person name="Sun H."/>
            <person name="LaButti K.M."/>
            <person name="Schmutz J."/>
            <person name="Jabbour D."/>
            <person name="Luo H."/>
            <person name="Baker S.E."/>
            <person name="Pisabarro A.G."/>
            <person name="Walton J.D."/>
            <person name="Blanchette R.A."/>
            <person name="Henrissat B."/>
            <person name="Martin F."/>
            <person name="Cullen D."/>
            <person name="Hibbett D.S."/>
            <person name="Grigoriev I.V."/>
        </authorList>
    </citation>
    <scope>NUCLEOTIDE SEQUENCE [LARGE SCALE GENOMIC DNA]</scope>
    <source>
        <strain evidence="6">FD-172 SS1</strain>
    </source>
</reference>
<evidence type="ECO:0000256" key="3">
    <source>
        <dbReference type="PROSITE-ProRule" id="PRU00089"/>
    </source>
</evidence>
<dbReference type="SMART" id="SM00339">
    <property type="entry name" value="FH"/>
    <property type="match status" value="1"/>
</dbReference>
<dbReference type="InterPro" id="IPR030456">
    <property type="entry name" value="TF_fork_head_CS_2"/>
</dbReference>
<sequence>PACSYASLIGQAILASPIKRLTLNQIYTYISLAYPFYKRGQSGWQNSIRHNLSLNGCFTKTKREDGEKGKGSWWMINPEDE</sequence>
<dbReference type="Gene3D" id="1.10.10.10">
    <property type="entry name" value="Winged helix-like DNA-binding domain superfamily/Winged helix DNA-binding domain"/>
    <property type="match status" value="1"/>
</dbReference>
<evidence type="ECO:0000313" key="6">
    <source>
        <dbReference type="Proteomes" id="UP000027195"/>
    </source>
</evidence>
<keyword evidence="2 3" id="KW-0539">Nucleus</keyword>
<feature type="non-terminal residue" evidence="5">
    <location>
        <position position="1"/>
    </location>
</feature>
<dbReference type="SUPFAM" id="SSF46785">
    <property type="entry name" value="Winged helix' DNA-binding domain"/>
    <property type="match status" value="1"/>
</dbReference>
<dbReference type="STRING" id="930990.A0A067MMJ6"/>